<feature type="region of interest" description="Disordered" evidence="1">
    <location>
        <begin position="28"/>
        <end position="51"/>
    </location>
</feature>
<accession>A0A842HEW0</accession>
<evidence type="ECO:0000313" key="3">
    <source>
        <dbReference type="Proteomes" id="UP000546464"/>
    </source>
</evidence>
<sequence>MTRPAFGQQNPRIVFALCAITATKEGLGIGQNRPVQPGTDVFSRKPADSAG</sequence>
<comment type="caution">
    <text evidence="2">The sequence shown here is derived from an EMBL/GenBank/DDBJ whole genome shotgun (WGS) entry which is preliminary data.</text>
</comment>
<dbReference type="Proteomes" id="UP000546464">
    <property type="component" value="Unassembled WGS sequence"/>
</dbReference>
<protein>
    <submittedName>
        <fullName evidence="2">Uncharacterized protein</fullName>
    </submittedName>
</protein>
<evidence type="ECO:0000313" key="2">
    <source>
        <dbReference type="EMBL" id="MBC2594578.1"/>
    </source>
</evidence>
<gene>
    <name evidence="2" type="ORF">H5P28_09935</name>
</gene>
<organism evidence="2 3">
    <name type="scientific">Ruficoccus amylovorans</name>
    <dbReference type="NCBI Taxonomy" id="1804625"/>
    <lineage>
        <taxon>Bacteria</taxon>
        <taxon>Pseudomonadati</taxon>
        <taxon>Verrucomicrobiota</taxon>
        <taxon>Opitutia</taxon>
        <taxon>Puniceicoccales</taxon>
        <taxon>Cerasicoccaceae</taxon>
        <taxon>Ruficoccus</taxon>
    </lineage>
</organism>
<reference evidence="2 3" key="1">
    <citation type="submission" date="2020-07" db="EMBL/GenBank/DDBJ databases">
        <authorList>
            <person name="Feng X."/>
        </authorList>
    </citation>
    <scope>NUCLEOTIDE SEQUENCE [LARGE SCALE GENOMIC DNA]</scope>
    <source>
        <strain evidence="2 3">JCM31066</strain>
    </source>
</reference>
<dbReference type="RefSeq" id="WP_185675559.1">
    <property type="nucleotide sequence ID" value="NZ_JACHVB010000025.1"/>
</dbReference>
<name>A0A842HEW0_9BACT</name>
<proteinExistence type="predicted"/>
<dbReference type="EMBL" id="JACHVB010000025">
    <property type="protein sequence ID" value="MBC2594578.1"/>
    <property type="molecule type" value="Genomic_DNA"/>
</dbReference>
<feature type="compositionally biased region" description="Basic and acidic residues" evidence="1">
    <location>
        <begin position="42"/>
        <end position="51"/>
    </location>
</feature>
<keyword evidence="3" id="KW-1185">Reference proteome</keyword>
<dbReference type="AlphaFoldDB" id="A0A842HEW0"/>
<evidence type="ECO:0000256" key="1">
    <source>
        <dbReference type="SAM" id="MobiDB-lite"/>
    </source>
</evidence>